<keyword evidence="3 7" id="KW-0812">Transmembrane</keyword>
<keyword evidence="10" id="KW-1185">Reference proteome</keyword>
<dbReference type="InterPro" id="IPR007599">
    <property type="entry name" value="DER1"/>
</dbReference>
<keyword evidence="5 7" id="KW-1133">Transmembrane helix</keyword>
<feature type="transmembrane region" description="Helical" evidence="7">
    <location>
        <begin position="96"/>
        <end position="118"/>
    </location>
</feature>
<dbReference type="EMBL" id="KN834785">
    <property type="protein sequence ID" value="KIK58365.1"/>
    <property type="molecule type" value="Genomic_DNA"/>
</dbReference>
<accession>A0A0D0B4V2</accession>
<feature type="transmembrane region" description="Helical" evidence="7">
    <location>
        <begin position="17"/>
        <end position="35"/>
    </location>
</feature>
<gene>
    <name evidence="9" type="ORF">GYMLUDRAFT_45277</name>
</gene>
<evidence type="ECO:0000256" key="2">
    <source>
        <dbReference type="ARBA" id="ARBA00008917"/>
    </source>
</evidence>
<evidence type="ECO:0000256" key="6">
    <source>
        <dbReference type="ARBA" id="ARBA00023136"/>
    </source>
</evidence>
<comment type="function">
    <text evidence="7">May be involved in the degradation of misfolded endoplasmic reticulum (ER) luminal proteins.</text>
</comment>
<evidence type="ECO:0000313" key="10">
    <source>
        <dbReference type="Proteomes" id="UP000053593"/>
    </source>
</evidence>
<feature type="region of interest" description="Disordered" evidence="8">
    <location>
        <begin position="218"/>
        <end position="262"/>
    </location>
</feature>
<evidence type="ECO:0000256" key="3">
    <source>
        <dbReference type="ARBA" id="ARBA00022692"/>
    </source>
</evidence>
<proteinExistence type="inferred from homology"/>
<dbReference type="Pfam" id="PF04511">
    <property type="entry name" value="DER1"/>
    <property type="match status" value="1"/>
</dbReference>
<comment type="subcellular location">
    <subcellularLocation>
        <location evidence="1 7">Endoplasmic reticulum membrane</location>
        <topology evidence="1 7">Multi-pass membrane protein</topology>
    </subcellularLocation>
</comment>
<comment type="similarity">
    <text evidence="2 7">Belongs to the derlin family.</text>
</comment>
<evidence type="ECO:0000256" key="1">
    <source>
        <dbReference type="ARBA" id="ARBA00004477"/>
    </source>
</evidence>
<protein>
    <recommendedName>
        <fullName evidence="7">Derlin</fullName>
    </recommendedName>
</protein>
<name>A0A0D0B4V2_9AGAR</name>
<dbReference type="Proteomes" id="UP000053593">
    <property type="component" value="Unassembled WGS sequence"/>
</dbReference>
<dbReference type="GO" id="GO:0006950">
    <property type="term" value="P:response to stress"/>
    <property type="evidence" value="ECO:0007669"/>
    <property type="project" value="UniProtKB-ARBA"/>
</dbReference>
<sequence length="262" mass="28574">MDAIAAEIKKIPPVTRFLTISLVSVSIPVFMNLISPYKVVYFWGAVSTKFEIWRIWSSFFLGSRGLSFIFETIMLYRTSNELEDGPFARKSSDYALQLFVACGSIIITSIPLQTMLFLRPLLLCIVYLSSNLAPPGAQTSLYGLITIPIKYFPYALLGMDLLMAGPGAAAQAIPGAIVGHLWWMGVFGTELGGTQGGVLTEWGRAPRWLRSWFGEDGSSTTGRTLNSGGGVNVVPPRARAEEGANPNTTFGHRWGTGQRLGN</sequence>
<dbReference type="HOGENOM" id="CLU_051898_2_0_1"/>
<organism evidence="9 10">
    <name type="scientific">Collybiopsis luxurians FD-317 M1</name>
    <dbReference type="NCBI Taxonomy" id="944289"/>
    <lineage>
        <taxon>Eukaryota</taxon>
        <taxon>Fungi</taxon>
        <taxon>Dikarya</taxon>
        <taxon>Basidiomycota</taxon>
        <taxon>Agaricomycotina</taxon>
        <taxon>Agaricomycetes</taxon>
        <taxon>Agaricomycetidae</taxon>
        <taxon>Agaricales</taxon>
        <taxon>Marasmiineae</taxon>
        <taxon>Omphalotaceae</taxon>
        <taxon>Collybiopsis</taxon>
        <taxon>Collybiopsis luxurians</taxon>
    </lineage>
</organism>
<reference evidence="9 10" key="1">
    <citation type="submission" date="2014-04" db="EMBL/GenBank/DDBJ databases">
        <title>Evolutionary Origins and Diversification of the Mycorrhizal Mutualists.</title>
        <authorList>
            <consortium name="DOE Joint Genome Institute"/>
            <consortium name="Mycorrhizal Genomics Consortium"/>
            <person name="Kohler A."/>
            <person name="Kuo A."/>
            <person name="Nagy L.G."/>
            <person name="Floudas D."/>
            <person name="Copeland A."/>
            <person name="Barry K.W."/>
            <person name="Cichocki N."/>
            <person name="Veneault-Fourrey C."/>
            <person name="LaButti K."/>
            <person name="Lindquist E.A."/>
            <person name="Lipzen A."/>
            <person name="Lundell T."/>
            <person name="Morin E."/>
            <person name="Murat C."/>
            <person name="Riley R."/>
            <person name="Ohm R."/>
            <person name="Sun H."/>
            <person name="Tunlid A."/>
            <person name="Henrissat B."/>
            <person name="Grigoriev I.V."/>
            <person name="Hibbett D.S."/>
            <person name="Martin F."/>
        </authorList>
    </citation>
    <scope>NUCLEOTIDE SEQUENCE [LARGE SCALE GENOMIC DNA]</scope>
    <source>
        <strain evidence="9 10">FD-317 M1</strain>
    </source>
</reference>
<dbReference type="GO" id="GO:0005789">
    <property type="term" value="C:endoplasmic reticulum membrane"/>
    <property type="evidence" value="ECO:0007669"/>
    <property type="project" value="UniProtKB-SubCell"/>
</dbReference>
<evidence type="ECO:0000256" key="7">
    <source>
        <dbReference type="RuleBase" id="RU363059"/>
    </source>
</evidence>
<dbReference type="PANTHER" id="PTHR11009">
    <property type="entry name" value="DER1-LIKE PROTEIN, DERLIN"/>
    <property type="match status" value="1"/>
</dbReference>
<evidence type="ECO:0000256" key="5">
    <source>
        <dbReference type="ARBA" id="ARBA00022989"/>
    </source>
</evidence>
<evidence type="ECO:0000256" key="8">
    <source>
        <dbReference type="SAM" id="MobiDB-lite"/>
    </source>
</evidence>
<dbReference type="InterPro" id="IPR035952">
    <property type="entry name" value="Rhomboid-like_sf"/>
</dbReference>
<evidence type="ECO:0000313" key="9">
    <source>
        <dbReference type="EMBL" id="KIK58365.1"/>
    </source>
</evidence>
<keyword evidence="4 7" id="KW-0256">Endoplasmic reticulum</keyword>
<dbReference type="SUPFAM" id="SSF144091">
    <property type="entry name" value="Rhomboid-like"/>
    <property type="match status" value="1"/>
</dbReference>
<keyword evidence="6 7" id="KW-0472">Membrane</keyword>
<dbReference type="AlphaFoldDB" id="A0A0D0B4V2"/>
<evidence type="ECO:0000256" key="4">
    <source>
        <dbReference type="ARBA" id="ARBA00022824"/>
    </source>
</evidence>
<dbReference type="OrthoDB" id="1716531at2759"/>
<comment type="caution">
    <text evidence="7">Lacks conserved residue(s) required for the propagation of feature annotation.</text>
</comment>
<feature type="transmembrane region" description="Helical" evidence="7">
    <location>
        <begin position="55"/>
        <end position="76"/>
    </location>
</feature>